<dbReference type="EMBL" id="JPKY01000088">
    <property type="protein sequence ID" value="KFH42675.1"/>
    <property type="molecule type" value="Genomic_DNA"/>
</dbReference>
<dbReference type="Proteomes" id="UP000029964">
    <property type="component" value="Unassembled WGS sequence"/>
</dbReference>
<evidence type="ECO:0000313" key="2">
    <source>
        <dbReference type="Proteomes" id="UP000029964"/>
    </source>
</evidence>
<accession>A0A086SZZ3</accession>
<comment type="caution">
    <text evidence="1">The sequence shown here is derived from an EMBL/GenBank/DDBJ whole genome shotgun (WGS) entry which is preliminary data.</text>
</comment>
<evidence type="ECO:0000313" key="1">
    <source>
        <dbReference type="EMBL" id="KFH42675.1"/>
    </source>
</evidence>
<reference evidence="2" key="1">
    <citation type="journal article" date="2014" name="Genome Announc.">
        <title>Genome sequence and annotation of Acremonium chrysogenum, producer of the beta-lactam antibiotic cephalosporin C.</title>
        <authorList>
            <person name="Terfehr D."/>
            <person name="Dahlmann T.A."/>
            <person name="Specht T."/>
            <person name="Zadra I."/>
            <person name="Kuernsteiner H."/>
            <person name="Kueck U."/>
        </authorList>
    </citation>
    <scope>NUCLEOTIDE SEQUENCE [LARGE SCALE GENOMIC DNA]</scope>
    <source>
        <strain evidence="2">ATCC 11550 / CBS 779.69 / DSM 880 / IAM 14645 / JCM 23072 / IMI 49137</strain>
    </source>
</reference>
<sequence length="109" mass="12107">MHATHTAAVLGGRSHAITLTTGRPFPSADDDVQRGVMVWLAPKERHAATPKGHTSHEYMYCYEWDWAAMRQQPRSAMYLYSQSESRRATLLGLEPAGTTSFAIAVSSLR</sequence>
<protein>
    <submittedName>
        <fullName evidence="1">Uncharacterized protein</fullName>
    </submittedName>
</protein>
<name>A0A086SZZ3_HAPC1</name>
<dbReference type="HOGENOM" id="CLU_2183134_0_0_1"/>
<keyword evidence="2" id="KW-1185">Reference proteome</keyword>
<proteinExistence type="predicted"/>
<organism evidence="1 2">
    <name type="scientific">Hapsidospora chrysogenum (strain ATCC 11550 / CBS 779.69 / DSM 880 / IAM 14645 / JCM 23072 / IMI 49137)</name>
    <name type="common">Acremonium chrysogenum</name>
    <dbReference type="NCBI Taxonomy" id="857340"/>
    <lineage>
        <taxon>Eukaryota</taxon>
        <taxon>Fungi</taxon>
        <taxon>Dikarya</taxon>
        <taxon>Ascomycota</taxon>
        <taxon>Pezizomycotina</taxon>
        <taxon>Sordariomycetes</taxon>
        <taxon>Hypocreomycetidae</taxon>
        <taxon>Hypocreales</taxon>
        <taxon>Bionectriaceae</taxon>
        <taxon>Hapsidospora</taxon>
    </lineage>
</organism>
<dbReference type="AlphaFoldDB" id="A0A086SZZ3"/>
<gene>
    <name evidence="1" type="ORF">ACRE_066040</name>
</gene>